<keyword evidence="4 7" id="KW-0812">Transmembrane</keyword>
<proteinExistence type="inferred from homology"/>
<comment type="similarity">
    <text evidence="2">Belongs to the GSP F family.</text>
</comment>
<gene>
    <name evidence="9" type="ORF">D0511_02995</name>
</gene>
<organism evidence="9 10">
    <name type="scientific">Pseudoalteromonas piscicida</name>
    <dbReference type="NCBI Taxonomy" id="43662"/>
    <lineage>
        <taxon>Bacteria</taxon>
        <taxon>Pseudomonadati</taxon>
        <taxon>Pseudomonadota</taxon>
        <taxon>Gammaproteobacteria</taxon>
        <taxon>Alteromonadales</taxon>
        <taxon>Pseudoalteromonadaceae</taxon>
        <taxon>Pseudoalteromonas</taxon>
    </lineage>
</organism>
<evidence type="ECO:0000256" key="6">
    <source>
        <dbReference type="ARBA" id="ARBA00023136"/>
    </source>
</evidence>
<evidence type="ECO:0000256" key="2">
    <source>
        <dbReference type="ARBA" id="ARBA00005745"/>
    </source>
</evidence>
<dbReference type="Proteomes" id="UP000258102">
    <property type="component" value="Chromosome 1"/>
</dbReference>
<dbReference type="EMBL" id="CP031761">
    <property type="protein sequence ID" value="AXR01147.1"/>
    <property type="molecule type" value="Genomic_DNA"/>
</dbReference>
<name>A0AAD0W333_PSEO7</name>
<keyword evidence="3" id="KW-1003">Cell membrane</keyword>
<evidence type="ECO:0000256" key="7">
    <source>
        <dbReference type="SAM" id="Phobius"/>
    </source>
</evidence>
<keyword evidence="5 7" id="KW-1133">Transmembrane helix</keyword>
<feature type="domain" description="Type II secretion system protein GspF" evidence="8">
    <location>
        <begin position="273"/>
        <end position="390"/>
    </location>
</feature>
<evidence type="ECO:0000256" key="3">
    <source>
        <dbReference type="ARBA" id="ARBA00022475"/>
    </source>
</evidence>
<comment type="subcellular location">
    <subcellularLocation>
        <location evidence="1">Cell membrane</location>
        <topology evidence="1">Multi-pass membrane protein</topology>
    </subcellularLocation>
</comment>
<reference evidence="9 10" key="1">
    <citation type="submission" date="2018-08" db="EMBL/GenBank/DDBJ databases">
        <title>Whole Genome Sequences of Two Pseudoalteromonas piscicida Strains, DE1-A and DE2-A, which Exhibit Strong Antibacterial Activity against Vibrio vulnificus.</title>
        <authorList>
            <person name="Richards G.P."/>
            <person name="Needleman D.S."/>
            <person name="Watson M.A."/>
            <person name="Polson S.W."/>
        </authorList>
    </citation>
    <scope>NUCLEOTIDE SEQUENCE [LARGE SCALE GENOMIC DNA]</scope>
    <source>
        <strain evidence="9 10">DE2-A</strain>
    </source>
</reference>
<feature type="domain" description="Type II secretion system protein GspF" evidence="8">
    <location>
        <begin position="69"/>
        <end position="190"/>
    </location>
</feature>
<dbReference type="Pfam" id="PF00482">
    <property type="entry name" value="T2SSF"/>
    <property type="match status" value="2"/>
</dbReference>
<protein>
    <submittedName>
        <fullName evidence="9">Type II secretion system F family protein</fullName>
    </submittedName>
</protein>
<keyword evidence="6 7" id="KW-0472">Membrane</keyword>
<evidence type="ECO:0000313" key="10">
    <source>
        <dbReference type="Proteomes" id="UP000258102"/>
    </source>
</evidence>
<evidence type="ECO:0000256" key="4">
    <source>
        <dbReference type="ARBA" id="ARBA00022692"/>
    </source>
</evidence>
<feature type="transmembrane region" description="Helical" evidence="7">
    <location>
        <begin position="372"/>
        <end position="395"/>
    </location>
</feature>
<dbReference type="Gene3D" id="1.20.81.30">
    <property type="entry name" value="Type II secretion system (T2SS), domain F"/>
    <property type="match status" value="2"/>
</dbReference>
<dbReference type="PRINTS" id="PR00812">
    <property type="entry name" value="BCTERIALGSPF"/>
</dbReference>
<dbReference type="RefSeq" id="WP_088531634.1">
    <property type="nucleotide sequence ID" value="NZ_CP021646.1"/>
</dbReference>
<dbReference type="KEGG" id="ppis:B1L02_14740"/>
<accession>A0AAD0W333</accession>
<evidence type="ECO:0000313" key="9">
    <source>
        <dbReference type="EMBL" id="AXR01147.1"/>
    </source>
</evidence>
<sequence length="400" mass="44534">MASFSYKAFDSMGGKCDGLIEADSLSSAQLKLEKEGLLPYELKEQQSSRQGNRFFEERVSLADLEFVTSELSLLLATGIRIDRGLDIIRKTKAKPVLAKLLSDLSQSLKKGSSLSQACRAHPKVFDSLYCNLIELGEASGDLAGTFAGLSQDLKFKRDLRKKIVSAITYPVVIFFVCVLSILFIFNVIIPKMADMFANIEQLPWYTQAMLGTSAWFNQNQSLLLLGLVTAFAGVYFTSKNERIIAWWHRIVLQLPICGTAVKTVERIRFNTGLSLMLKAGVPIDKALALATGNIRNQQLYAELEVARKKVKRGDQLTPSLQQSSLYPSFYISLLEVGEESGKLETVFDEIASRSRQDFETWTDRITSLLEPLMILFMGVFVGGVVVVMMLSMISLNDVGF</sequence>
<dbReference type="InterPro" id="IPR018076">
    <property type="entry name" value="T2SS_GspF_dom"/>
</dbReference>
<dbReference type="PANTHER" id="PTHR30012">
    <property type="entry name" value="GENERAL SECRETION PATHWAY PROTEIN"/>
    <property type="match status" value="1"/>
</dbReference>
<evidence type="ECO:0000259" key="8">
    <source>
        <dbReference type="Pfam" id="PF00482"/>
    </source>
</evidence>
<dbReference type="GO" id="GO:0005886">
    <property type="term" value="C:plasma membrane"/>
    <property type="evidence" value="ECO:0007669"/>
    <property type="project" value="UniProtKB-SubCell"/>
</dbReference>
<feature type="transmembrane region" description="Helical" evidence="7">
    <location>
        <begin position="221"/>
        <end position="238"/>
    </location>
</feature>
<dbReference type="PANTHER" id="PTHR30012:SF0">
    <property type="entry name" value="TYPE II SECRETION SYSTEM PROTEIN F-RELATED"/>
    <property type="match status" value="1"/>
</dbReference>
<evidence type="ECO:0000256" key="5">
    <source>
        <dbReference type="ARBA" id="ARBA00022989"/>
    </source>
</evidence>
<evidence type="ECO:0000256" key="1">
    <source>
        <dbReference type="ARBA" id="ARBA00004651"/>
    </source>
</evidence>
<dbReference type="AlphaFoldDB" id="A0AAD0W333"/>
<dbReference type="InterPro" id="IPR003004">
    <property type="entry name" value="GspF/PilC"/>
</dbReference>
<dbReference type="InterPro" id="IPR042094">
    <property type="entry name" value="T2SS_GspF_sf"/>
</dbReference>
<feature type="transmembrane region" description="Helical" evidence="7">
    <location>
        <begin position="163"/>
        <end position="189"/>
    </location>
</feature>